<keyword evidence="1" id="KW-0812">Transmembrane</keyword>
<proteinExistence type="predicted"/>
<keyword evidence="1" id="KW-1133">Transmembrane helix</keyword>
<protein>
    <recommendedName>
        <fullName evidence="4">Tetraspanin-19</fullName>
    </recommendedName>
</protein>
<comment type="caution">
    <text evidence="2">The sequence shown here is derived from an EMBL/GenBank/DDBJ whole genome shotgun (WGS) entry which is preliminary data.</text>
</comment>
<accession>A0A9R1XK05</accession>
<feature type="transmembrane region" description="Helical" evidence="1">
    <location>
        <begin position="54"/>
        <end position="72"/>
    </location>
</feature>
<feature type="transmembrane region" description="Helical" evidence="1">
    <location>
        <begin position="139"/>
        <end position="161"/>
    </location>
</feature>
<evidence type="ECO:0008006" key="4">
    <source>
        <dbReference type="Google" id="ProtNLM"/>
    </source>
</evidence>
<dbReference type="AlphaFoldDB" id="A0A9R1XK05"/>
<keyword evidence="3" id="KW-1185">Reference proteome</keyword>
<sequence>MGMYGIATIFYAVWIIKIRHHQVDDSYPLAPWYYTFHIRHLYSVNLLFLTKCRFIYAIFGFGAILCAITLWGHIAAEMSNIWCLYCYLIFIFLILILEGAITMDVILNPNWEKDFPKDPSGNLIELKDFIKENIHFCKWVGLSILSVEGFCMFLATILIALGPHQKDYESDNECTQEGVPFLKHYSKHVDMRPLQSSILGSFEA</sequence>
<gene>
    <name evidence="2" type="ORF">LSAT_V11C300118090</name>
</gene>
<evidence type="ECO:0000256" key="1">
    <source>
        <dbReference type="SAM" id="Phobius"/>
    </source>
</evidence>
<feature type="transmembrane region" description="Helical" evidence="1">
    <location>
        <begin position="84"/>
        <end position="107"/>
    </location>
</feature>
<name>A0A9R1XK05_LACSA</name>
<organism evidence="2 3">
    <name type="scientific">Lactuca sativa</name>
    <name type="common">Garden lettuce</name>
    <dbReference type="NCBI Taxonomy" id="4236"/>
    <lineage>
        <taxon>Eukaryota</taxon>
        <taxon>Viridiplantae</taxon>
        <taxon>Streptophyta</taxon>
        <taxon>Embryophyta</taxon>
        <taxon>Tracheophyta</taxon>
        <taxon>Spermatophyta</taxon>
        <taxon>Magnoliopsida</taxon>
        <taxon>eudicotyledons</taxon>
        <taxon>Gunneridae</taxon>
        <taxon>Pentapetalae</taxon>
        <taxon>asterids</taxon>
        <taxon>campanulids</taxon>
        <taxon>Asterales</taxon>
        <taxon>Asteraceae</taxon>
        <taxon>Cichorioideae</taxon>
        <taxon>Cichorieae</taxon>
        <taxon>Lactucinae</taxon>
        <taxon>Lactuca</taxon>
    </lineage>
</organism>
<reference evidence="2 3" key="1">
    <citation type="journal article" date="2017" name="Nat. Commun.">
        <title>Genome assembly with in vitro proximity ligation data and whole-genome triplication in lettuce.</title>
        <authorList>
            <person name="Reyes-Chin-Wo S."/>
            <person name="Wang Z."/>
            <person name="Yang X."/>
            <person name="Kozik A."/>
            <person name="Arikit S."/>
            <person name="Song C."/>
            <person name="Xia L."/>
            <person name="Froenicke L."/>
            <person name="Lavelle D.O."/>
            <person name="Truco M.J."/>
            <person name="Xia R."/>
            <person name="Zhu S."/>
            <person name="Xu C."/>
            <person name="Xu H."/>
            <person name="Xu X."/>
            <person name="Cox K."/>
            <person name="Korf I."/>
            <person name="Meyers B.C."/>
            <person name="Michelmore R.W."/>
        </authorList>
    </citation>
    <scope>NUCLEOTIDE SEQUENCE [LARGE SCALE GENOMIC DNA]</scope>
    <source>
        <strain evidence="3">cv. Salinas</strain>
        <tissue evidence="2">Seedlings</tissue>
    </source>
</reference>
<dbReference type="EMBL" id="NBSK02000003">
    <property type="protein sequence ID" value="KAJ0215634.1"/>
    <property type="molecule type" value="Genomic_DNA"/>
</dbReference>
<evidence type="ECO:0000313" key="3">
    <source>
        <dbReference type="Proteomes" id="UP000235145"/>
    </source>
</evidence>
<evidence type="ECO:0000313" key="2">
    <source>
        <dbReference type="EMBL" id="KAJ0215634.1"/>
    </source>
</evidence>
<dbReference type="Proteomes" id="UP000235145">
    <property type="component" value="Unassembled WGS sequence"/>
</dbReference>
<keyword evidence="1" id="KW-0472">Membrane</keyword>